<protein>
    <submittedName>
        <fullName evidence="1">Uncharacterized protein</fullName>
    </submittedName>
</protein>
<organism evidence="1 2">
    <name type="scientific">Amycolatopsis bullii</name>
    <dbReference type="NCBI Taxonomy" id="941987"/>
    <lineage>
        <taxon>Bacteria</taxon>
        <taxon>Bacillati</taxon>
        <taxon>Actinomycetota</taxon>
        <taxon>Actinomycetes</taxon>
        <taxon>Pseudonocardiales</taxon>
        <taxon>Pseudonocardiaceae</taxon>
        <taxon>Amycolatopsis</taxon>
    </lineage>
</organism>
<name>A0ABQ3KAW3_9PSEU</name>
<proteinExistence type="predicted"/>
<sequence>MTAPPKASTSHYSLTVALRDPISHTVEHEFGSWNGSWIQPGPVMRITDRPGRVYDGLLRIVTLFVASQPPG</sequence>
<accession>A0ABQ3KAW3</accession>
<dbReference type="Proteomes" id="UP000649955">
    <property type="component" value="Unassembled WGS sequence"/>
</dbReference>
<evidence type="ECO:0000313" key="2">
    <source>
        <dbReference type="Proteomes" id="UP000649955"/>
    </source>
</evidence>
<keyword evidence="2" id="KW-1185">Reference proteome</keyword>
<gene>
    <name evidence="1" type="ORF">GCM10017567_27150</name>
</gene>
<evidence type="ECO:0000313" key="1">
    <source>
        <dbReference type="EMBL" id="GHG08890.1"/>
    </source>
</evidence>
<comment type="caution">
    <text evidence="1">The sequence shown here is derived from an EMBL/GenBank/DDBJ whole genome shotgun (WGS) entry which is preliminary data.</text>
</comment>
<reference evidence="2" key="1">
    <citation type="journal article" date="2019" name="Int. J. Syst. Evol. Microbiol.">
        <title>The Global Catalogue of Microorganisms (GCM) 10K type strain sequencing project: providing services to taxonomists for standard genome sequencing and annotation.</title>
        <authorList>
            <consortium name="The Broad Institute Genomics Platform"/>
            <consortium name="The Broad Institute Genome Sequencing Center for Infectious Disease"/>
            <person name="Wu L."/>
            <person name="Ma J."/>
        </authorList>
    </citation>
    <scope>NUCLEOTIDE SEQUENCE [LARGE SCALE GENOMIC DNA]</scope>
    <source>
        <strain evidence="2">CGMCC 4.7680</strain>
    </source>
</reference>
<dbReference type="EMBL" id="BNAW01000008">
    <property type="protein sequence ID" value="GHG08890.1"/>
    <property type="molecule type" value="Genomic_DNA"/>
</dbReference>